<evidence type="ECO:0000256" key="4">
    <source>
        <dbReference type="ARBA" id="ARBA00022771"/>
    </source>
</evidence>
<dbReference type="GeneID" id="110530563"/>
<feature type="domain" description="C2H2-type" evidence="9">
    <location>
        <begin position="341"/>
        <end position="368"/>
    </location>
</feature>
<comment type="subcellular location">
    <subcellularLocation>
        <location evidence="1">Nucleus</location>
    </subcellularLocation>
</comment>
<organism evidence="10 11">
    <name type="scientific">Oncorhynchus mykiss</name>
    <name type="common">Rainbow trout</name>
    <name type="synonym">Salmo gairdneri</name>
    <dbReference type="NCBI Taxonomy" id="8022"/>
    <lineage>
        <taxon>Eukaryota</taxon>
        <taxon>Metazoa</taxon>
        <taxon>Chordata</taxon>
        <taxon>Craniata</taxon>
        <taxon>Vertebrata</taxon>
        <taxon>Euteleostomi</taxon>
        <taxon>Actinopterygii</taxon>
        <taxon>Neopterygii</taxon>
        <taxon>Teleostei</taxon>
        <taxon>Protacanthopterygii</taxon>
        <taxon>Salmoniformes</taxon>
        <taxon>Salmonidae</taxon>
        <taxon>Salmoninae</taxon>
        <taxon>Oncorhynchus</taxon>
    </lineage>
</organism>
<dbReference type="FunFam" id="3.30.160.60:FF:000512">
    <property type="entry name" value="zinc finger protein 197 isoform X1"/>
    <property type="match status" value="1"/>
</dbReference>
<keyword evidence="3" id="KW-0677">Repeat</keyword>
<feature type="domain" description="C2H2-type" evidence="9">
    <location>
        <begin position="369"/>
        <end position="396"/>
    </location>
</feature>
<reference evidence="10" key="3">
    <citation type="submission" date="2025-09" db="UniProtKB">
        <authorList>
            <consortium name="Ensembl"/>
        </authorList>
    </citation>
    <scope>IDENTIFICATION</scope>
</reference>
<evidence type="ECO:0000256" key="2">
    <source>
        <dbReference type="ARBA" id="ARBA00022723"/>
    </source>
</evidence>
<dbReference type="Proteomes" id="UP000694395">
    <property type="component" value="Chromosome 8"/>
</dbReference>
<evidence type="ECO:0000256" key="7">
    <source>
        <dbReference type="PROSITE-ProRule" id="PRU00042"/>
    </source>
</evidence>
<feature type="compositionally biased region" description="Basic and acidic residues" evidence="8">
    <location>
        <begin position="273"/>
        <end position="284"/>
    </location>
</feature>
<dbReference type="GO" id="GO:0005634">
    <property type="term" value="C:nucleus"/>
    <property type="evidence" value="ECO:0007669"/>
    <property type="project" value="UniProtKB-SubCell"/>
</dbReference>
<dbReference type="PANTHER" id="PTHR14196:SF12">
    <property type="entry name" value="ZINC FINGER PROTEIN 208-LIKE"/>
    <property type="match status" value="1"/>
</dbReference>
<keyword evidence="6" id="KW-0539">Nucleus</keyword>
<dbReference type="RefSeq" id="XP_021469426.1">
    <property type="nucleotide sequence ID" value="XM_021613751.2"/>
</dbReference>
<dbReference type="FunFam" id="3.30.160.60:FF:000358">
    <property type="entry name" value="zinc finger protein 24"/>
    <property type="match status" value="1"/>
</dbReference>
<dbReference type="GO" id="GO:0000977">
    <property type="term" value="F:RNA polymerase II transcription regulatory region sequence-specific DNA binding"/>
    <property type="evidence" value="ECO:0007669"/>
    <property type="project" value="TreeGrafter"/>
</dbReference>
<gene>
    <name evidence="10" type="primary">LOC110530563</name>
</gene>
<feature type="compositionally biased region" description="Low complexity" evidence="8">
    <location>
        <begin position="80"/>
        <end position="89"/>
    </location>
</feature>
<dbReference type="Gene3D" id="3.30.160.60">
    <property type="entry name" value="Classic Zinc Finger"/>
    <property type="match status" value="2"/>
</dbReference>
<dbReference type="SMART" id="SM00355">
    <property type="entry name" value="ZnF_C2H2"/>
    <property type="match status" value="2"/>
</dbReference>
<dbReference type="KEGG" id="omy:110530563"/>
<feature type="compositionally biased region" description="Basic and acidic residues" evidence="8">
    <location>
        <begin position="97"/>
        <end position="120"/>
    </location>
</feature>
<dbReference type="Ensembl" id="ENSOMYT00000047539.2">
    <property type="protein sequence ID" value="ENSOMYP00000043623.1"/>
    <property type="gene ID" value="ENSOMYG00000020069.2"/>
</dbReference>
<accession>A0A8C7QWN5</accession>
<dbReference type="Pfam" id="PF00096">
    <property type="entry name" value="zf-C2H2"/>
    <property type="match status" value="2"/>
</dbReference>
<dbReference type="OrthoDB" id="6077919at2759"/>
<keyword evidence="4 7" id="KW-0863">Zinc-finger</keyword>
<feature type="region of interest" description="Disordered" evidence="8">
    <location>
        <begin position="264"/>
        <end position="293"/>
    </location>
</feature>
<feature type="region of interest" description="Disordered" evidence="8">
    <location>
        <begin position="387"/>
        <end position="407"/>
    </location>
</feature>
<reference evidence="10" key="2">
    <citation type="submission" date="2025-08" db="UniProtKB">
        <authorList>
            <consortium name="Ensembl"/>
        </authorList>
    </citation>
    <scope>IDENTIFICATION</scope>
</reference>
<dbReference type="PROSITE" id="PS50157">
    <property type="entry name" value="ZINC_FINGER_C2H2_2"/>
    <property type="match status" value="2"/>
</dbReference>
<evidence type="ECO:0000256" key="6">
    <source>
        <dbReference type="ARBA" id="ARBA00023242"/>
    </source>
</evidence>
<keyword evidence="2" id="KW-0479">Metal-binding</keyword>
<protein>
    <recommendedName>
        <fullName evidence="9">C2H2-type domain-containing protein</fullName>
    </recommendedName>
</protein>
<name>A0A8C7QWN5_ONCMY</name>
<dbReference type="InterPro" id="IPR036236">
    <property type="entry name" value="Znf_C2H2_sf"/>
</dbReference>
<dbReference type="SUPFAM" id="SSF57667">
    <property type="entry name" value="beta-beta-alpha zinc fingers"/>
    <property type="match status" value="1"/>
</dbReference>
<sequence length="407" mass="46458">MLFQENMTNYVTFQTKLTSVMDVLSKTAVAEISKLFDDGFAVLRLEMCRRENEIEALKIKLLFMENERQTTRSKAREAGCSSTCSSSSSRTEQGSKGCDEDPGERTSFEQNAREKDDQLHQNRPQPPAEEVEGLEQNRSGHREKDSGLEFVKTEQEEYDVISLHTSVSEHGTERSDHEETEFAVDERESQLWESLTERNCDSEGPDYHKCTEQYPLDQDTDIQLIQSAVEGLSSGPSSEMGDINRVMKEEMRAQSVWNDRRAPTDLAQAQPGQHRETMHPERTQDGTTTRVPSDKQTLANEGAGYSNVWLNNVFSLAPNSSNGFNSAKVSPRRTPAREKWFVCSFCGKSFDRFGHLEMHQRIHTGEKPYSCVTCGRCFAQQSNLRRHQRVHRASQQTKLSTDRYHHD</sequence>
<evidence type="ECO:0000313" key="10">
    <source>
        <dbReference type="Ensembl" id="ENSOMYP00000043623.1"/>
    </source>
</evidence>
<dbReference type="InterPro" id="IPR050717">
    <property type="entry name" value="C2H2-ZF_Transcription_Reg"/>
</dbReference>
<dbReference type="PANTHER" id="PTHR14196">
    <property type="entry name" value="ODD-SKIPPED - RELATED"/>
    <property type="match status" value="1"/>
</dbReference>
<evidence type="ECO:0000256" key="8">
    <source>
        <dbReference type="SAM" id="MobiDB-lite"/>
    </source>
</evidence>
<keyword evidence="5" id="KW-0862">Zinc</keyword>
<feature type="region of interest" description="Disordered" evidence="8">
    <location>
        <begin position="70"/>
        <end position="150"/>
    </location>
</feature>
<evidence type="ECO:0000256" key="3">
    <source>
        <dbReference type="ARBA" id="ARBA00022737"/>
    </source>
</evidence>
<dbReference type="AlphaFoldDB" id="A0A8C7QWN5"/>
<dbReference type="GeneTree" id="ENSGT01150000286939"/>
<evidence type="ECO:0000259" key="9">
    <source>
        <dbReference type="PROSITE" id="PS50157"/>
    </source>
</evidence>
<keyword evidence="11" id="KW-1185">Reference proteome</keyword>
<evidence type="ECO:0000256" key="1">
    <source>
        <dbReference type="ARBA" id="ARBA00004123"/>
    </source>
</evidence>
<proteinExistence type="predicted"/>
<evidence type="ECO:0000313" key="11">
    <source>
        <dbReference type="Proteomes" id="UP000694395"/>
    </source>
</evidence>
<dbReference type="GO" id="GO:0000981">
    <property type="term" value="F:DNA-binding transcription factor activity, RNA polymerase II-specific"/>
    <property type="evidence" value="ECO:0007669"/>
    <property type="project" value="TreeGrafter"/>
</dbReference>
<dbReference type="GO" id="GO:0008270">
    <property type="term" value="F:zinc ion binding"/>
    <property type="evidence" value="ECO:0007669"/>
    <property type="project" value="UniProtKB-KW"/>
</dbReference>
<reference evidence="10" key="1">
    <citation type="submission" date="2020-07" db="EMBL/GenBank/DDBJ databases">
        <title>A long reads based de novo assembly of the rainbow trout Arlee double haploid line genome.</title>
        <authorList>
            <person name="Gao G."/>
            <person name="Palti Y."/>
        </authorList>
    </citation>
    <scope>NUCLEOTIDE SEQUENCE [LARGE SCALE GENOMIC DNA]</scope>
</reference>
<dbReference type="InterPro" id="IPR013087">
    <property type="entry name" value="Znf_C2H2_type"/>
</dbReference>
<evidence type="ECO:0000256" key="5">
    <source>
        <dbReference type="ARBA" id="ARBA00022833"/>
    </source>
</evidence>
<dbReference type="PROSITE" id="PS00028">
    <property type="entry name" value="ZINC_FINGER_C2H2_1"/>
    <property type="match status" value="2"/>
</dbReference>
<feature type="compositionally biased region" description="Basic and acidic residues" evidence="8">
    <location>
        <begin position="138"/>
        <end position="150"/>
    </location>
</feature>